<dbReference type="Pfam" id="PF13449">
    <property type="entry name" value="Phytase-like"/>
    <property type="match status" value="1"/>
</dbReference>
<sequence length="321" mass="34404">MAPGSLPPGPTGIDVASRVIRSFDRNSAATRFGGLEYVGGFSYSSRSSDLKGVSAIRMLDQDRFLAVEDTGWWFAGTITRDGDGRPTGIRDARLSPILNPGGQASPRKGDADAEGLAIDANGDAVVAFERNHRIAAFADARSPFLSRPRFLPLPIPRKELRINAGIEALARSPANSPLGGRLVAVAERSIDMAGNFFAAILGDGGGVFTIRRDEAWSATDGAFLPDGDFLLLERRYQGFTHVGMRIRRIPGGEIRPGALVDGPVLIQADLAEEIDNMEGLDVYKATDGSTRVVLVSDDNGSFLQRNLFLEFRLAEGAAESN</sequence>
<evidence type="ECO:0000313" key="2">
    <source>
        <dbReference type="EMBL" id="KAB0677091.1"/>
    </source>
</evidence>
<gene>
    <name evidence="2" type="ORF">F6X38_19480</name>
</gene>
<dbReference type="PIRSF" id="PIRSF031900">
    <property type="entry name" value="UCP031900"/>
    <property type="match status" value="1"/>
</dbReference>
<accession>A0A7V7PLC3</accession>
<comment type="caution">
    <text evidence="2">The sequence shown here is derived from an EMBL/GenBank/DDBJ whole genome shotgun (WGS) entry which is preliminary data.</text>
</comment>
<protein>
    <recommendedName>
        <fullName evidence="1">Phytase-like domain-containing protein</fullName>
    </recommendedName>
</protein>
<keyword evidence="3" id="KW-1185">Reference proteome</keyword>
<organism evidence="2 3">
    <name type="scientific">Plantimonas leprariae</name>
    <dbReference type="NCBI Taxonomy" id="2615207"/>
    <lineage>
        <taxon>Bacteria</taxon>
        <taxon>Pseudomonadati</taxon>
        <taxon>Pseudomonadota</taxon>
        <taxon>Alphaproteobacteria</taxon>
        <taxon>Hyphomicrobiales</taxon>
        <taxon>Aurantimonadaceae</taxon>
        <taxon>Plantimonas</taxon>
    </lineage>
</organism>
<dbReference type="Proteomes" id="UP000432089">
    <property type="component" value="Unassembled WGS sequence"/>
</dbReference>
<name>A0A7V7PLC3_9HYPH</name>
<reference evidence="2 3" key="1">
    <citation type="submission" date="2019-09" db="EMBL/GenBank/DDBJ databases">
        <title>YIM 132180 draft genome.</title>
        <authorList>
            <person name="Zhang K."/>
        </authorList>
    </citation>
    <scope>NUCLEOTIDE SEQUENCE [LARGE SCALE GENOMIC DNA]</scope>
    <source>
        <strain evidence="2 3">YIM 132180</strain>
    </source>
</reference>
<feature type="domain" description="Phytase-like" evidence="1">
    <location>
        <begin position="50"/>
        <end position="300"/>
    </location>
</feature>
<proteinExistence type="predicted"/>
<dbReference type="InterPro" id="IPR027372">
    <property type="entry name" value="Phytase-like_dom"/>
</dbReference>
<evidence type="ECO:0000313" key="3">
    <source>
        <dbReference type="Proteomes" id="UP000432089"/>
    </source>
</evidence>
<evidence type="ECO:0000259" key="1">
    <source>
        <dbReference type="Pfam" id="PF13449"/>
    </source>
</evidence>
<dbReference type="EMBL" id="VZDO01000019">
    <property type="protein sequence ID" value="KAB0677091.1"/>
    <property type="molecule type" value="Genomic_DNA"/>
</dbReference>
<dbReference type="InterPro" id="IPR014567">
    <property type="entry name" value="UCP031900"/>
</dbReference>
<dbReference type="AlphaFoldDB" id="A0A7V7PLC3"/>